<feature type="modified residue" description="4-aspartylphosphate" evidence="1">
    <location>
        <position position="367"/>
    </location>
</feature>
<evidence type="ECO:0000259" key="2">
    <source>
        <dbReference type="PROSITE" id="PS50110"/>
    </source>
</evidence>
<dbReference type="GO" id="GO:0000160">
    <property type="term" value="P:phosphorelay signal transduction system"/>
    <property type="evidence" value="ECO:0007669"/>
    <property type="project" value="InterPro"/>
</dbReference>
<comment type="caution">
    <text evidence="3">The sequence shown here is derived from an EMBL/GenBank/DDBJ whole genome shotgun (WGS) entry which is preliminary data.</text>
</comment>
<sequence>MRRNWRDLTTSSTKLLRNLLNWNKAMNIDSSSHIVFYSTDRESDQMLLRILAQSGARITLIETRYRLQVMLLEKSSKILIIAAENLQASLDLYYCVFNNVQGQDICPHAFVVLISRGEEQEAYDAFCGGLLDDYLVSRPLYEQHRPVIVCDHLIRKLGATVVHHPQSTEAALAVTTPNQQIAKALETKAQLRAKIEYSIRFIEQSLDDAIAKIQLQQEVALNFDLIRSVLGQIKSEEIRPELLRLQQKVIDILAVMIADDHRFPAEERPEHDLDDTLPELPEFPSAAASVHTAQPFNRLYNTINTDKLVESEIKNLRRVLLVEDDQISLNLTFMTLKSFGVEVDTATCGRIAFSYMKNKKYDFVFMDINLPDTNGLYVLDQIQRNSGINQQTPFIMLTGNKNKNTVKEAIDRGAKGYLLKPLYKDSVAKIFEKYGS</sequence>
<dbReference type="Pfam" id="PF00072">
    <property type="entry name" value="Response_reg"/>
    <property type="match status" value="1"/>
</dbReference>
<dbReference type="InterPro" id="IPR001789">
    <property type="entry name" value="Sig_transdc_resp-reg_receiver"/>
</dbReference>
<dbReference type="Gene3D" id="3.40.50.2300">
    <property type="match status" value="1"/>
</dbReference>
<dbReference type="InterPro" id="IPR011006">
    <property type="entry name" value="CheY-like_superfamily"/>
</dbReference>
<dbReference type="OrthoDB" id="9796655at2"/>
<proteinExistence type="predicted"/>
<protein>
    <submittedName>
        <fullName evidence="3">Response regulator</fullName>
    </submittedName>
</protein>
<dbReference type="SUPFAM" id="SSF52172">
    <property type="entry name" value="CheY-like"/>
    <property type="match status" value="1"/>
</dbReference>
<dbReference type="AlphaFoldDB" id="A0A437QSD4"/>
<dbReference type="CDD" id="cd17546">
    <property type="entry name" value="REC_hyHK_CKI1_RcsC-like"/>
    <property type="match status" value="1"/>
</dbReference>
<dbReference type="PROSITE" id="PS50110">
    <property type="entry name" value="RESPONSE_REGULATORY"/>
    <property type="match status" value="1"/>
</dbReference>
<name>A0A437QSD4_9GAMM</name>
<evidence type="ECO:0000256" key="1">
    <source>
        <dbReference type="PROSITE-ProRule" id="PRU00169"/>
    </source>
</evidence>
<evidence type="ECO:0000313" key="4">
    <source>
        <dbReference type="Proteomes" id="UP000283077"/>
    </source>
</evidence>
<dbReference type="InterPro" id="IPR052048">
    <property type="entry name" value="ST_Response_Regulator"/>
</dbReference>
<gene>
    <name evidence="3" type="ORF">EOE67_11020</name>
</gene>
<reference evidence="3 4" key="1">
    <citation type="submission" date="2019-01" db="EMBL/GenBank/DDBJ databases">
        <authorList>
            <person name="Chen W.-M."/>
        </authorList>
    </citation>
    <scope>NUCLEOTIDE SEQUENCE [LARGE SCALE GENOMIC DNA]</scope>
    <source>
        <strain evidence="3 4">KYPC3</strain>
    </source>
</reference>
<dbReference type="Proteomes" id="UP000283077">
    <property type="component" value="Unassembled WGS sequence"/>
</dbReference>
<dbReference type="SMART" id="SM00448">
    <property type="entry name" value="REC"/>
    <property type="match status" value="1"/>
</dbReference>
<feature type="domain" description="Response regulatory" evidence="2">
    <location>
        <begin position="318"/>
        <end position="435"/>
    </location>
</feature>
<dbReference type="PANTHER" id="PTHR43228">
    <property type="entry name" value="TWO-COMPONENT RESPONSE REGULATOR"/>
    <property type="match status" value="1"/>
</dbReference>
<dbReference type="EMBL" id="SACS01000010">
    <property type="protein sequence ID" value="RVU37402.1"/>
    <property type="molecule type" value="Genomic_DNA"/>
</dbReference>
<organism evidence="3 4">
    <name type="scientific">Rheinheimera riviphila</name>
    <dbReference type="NCBI Taxonomy" id="1834037"/>
    <lineage>
        <taxon>Bacteria</taxon>
        <taxon>Pseudomonadati</taxon>
        <taxon>Pseudomonadota</taxon>
        <taxon>Gammaproteobacteria</taxon>
        <taxon>Chromatiales</taxon>
        <taxon>Chromatiaceae</taxon>
        <taxon>Rheinheimera</taxon>
    </lineage>
</organism>
<keyword evidence="1" id="KW-0597">Phosphoprotein</keyword>
<keyword evidence="4" id="KW-1185">Reference proteome</keyword>
<accession>A0A437QSD4</accession>
<dbReference type="PANTHER" id="PTHR43228:SF1">
    <property type="entry name" value="TWO-COMPONENT RESPONSE REGULATOR ARR22"/>
    <property type="match status" value="1"/>
</dbReference>
<evidence type="ECO:0000313" key="3">
    <source>
        <dbReference type="EMBL" id="RVU37402.1"/>
    </source>
</evidence>